<dbReference type="RefSeq" id="WP_048809797.1">
    <property type="nucleotide sequence ID" value="NC_009802.2"/>
</dbReference>
<dbReference type="EMBL" id="CP000792">
    <property type="protein sequence ID" value="ABW74776.1"/>
    <property type="molecule type" value="Genomic_DNA"/>
</dbReference>
<sequence>MKKSILVTALSALLIGVLSGCGGEDKKAEEPKTAKYYKEHIDEAIKIYIDCVENDHYRSDGFKSIKNQNCNNSAQGLSLAGIFNSFKGTFNIDGKEVELDEFMKKYK</sequence>
<dbReference type="AlphaFoldDB" id="A8Z6J6"/>
<dbReference type="STRING" id="360104.CCC13826_1070"/>
<organism evidence="1 2">
    <name type="scientific">Campylobacter concisus (strain 13826)</name>
    <dbReference type="NCBI Taxonomy" id="360104"/>
    <lineage>
        <taxon>Bacteria</taxon>
        <taxon>Pseudomonadati</taxon>
        <taxon>Campylobacterota</taxon>
        <taxon>Epsilonproteobacteria</taxon>
        <taxon>Campylobacterales</taxon>
        <taxon>Campylobacteraceae</taxon>
        <taxon>Campylobacter</taxon>
    </lineage>
</organism>
<dbReference type="NCBIfam" id="NF033894">
    <property type="entry name" value="Eex_IncN"/>
    <property type="match status" value="1"/>
</dbReference>
<proteinExistence type="predicted"/>
<dbReference type="PROSITE" id="PS51257">
    <property type="entry name" value="PROKAR_LIPOPROTEIN"/>
    <property type="match status" value="1"/>
</dbReference>
<protein>
    <recommendedName>
        <fullName evidence="3">Lipoprotein</fullName>
    </recommendedName>
</protein>
<dbReference type="Proteomes" id="UP000001121">
    <property type="component" value="Chromosome"/>
</dbReference>
<reference evidence="2" key="1">
    <citation type="submission" date="2007-10" db="EMBL/GenBank/DDBJ databases">
        <title>Genome sequence of Campylobacter concisus 13826 isolated from human feces.</title>
        <authorList>
            <person name="Fouts D.E."/>
            <person name="Mongodin E.F."/>
            <person name="Puiu D."/>
            <person name="Sebastian Y."/>
            <person name="Miller W.G."/>
            <person name="Mandrell R.E."/>
            <person name="On S."/>
            <person name="Nelson K.E."/>
        </authorList>
    </citation>
    <scope>NUCLEOTIDE SEQUENCE [LARGE SCALE GENOMIC DNA]</scope>
    <source>
        <strain evidence="2">13826</strain>
    </source>
</reference>
<dbReference type="HOGENOM" id="CLU_2205177_0_0_7"/>
<evidence type="ECO:0000313" key="2">
    <source>
        <dbReference type="Proteomes" id="UP000001121"/>
    </source>
</evidence>
<accession>A8Z6J6</accession>
<evidence type="ECO:0000313" key="1">
    <source>
        <dbReference type="EMBL" id="ABW74776.1"/>
    </source>
</evidence>
<dbReference type="InterPro" id="IPR047937">
    <property type="entry name" value="Eex_IncN-like"/>
</dbReference>
<dbReference type="KEGG" id="cco:CCC13826_1070"/>
<evidence type="ECO:0008006" key="3">
    <source>
        <dbReference type="Google" id="ProtNLM"/>
    </source>
</evidence>
<gene>
    <name evidence="1" type="ORF">CCC13826_1070</name>
</gene>
<name>A8Z6J6_CAMC1</name>